<sequence>MVQFPVSITQTCSLIWTIFSKNCFKIEIQQMEAYRYSVPGKFLLDKIPHLEKESPFKHLPLFKMQDTTDSEDSLVLKAVLDLGINKLNFAASQSTVPHKISAYQFIDFANIFVIAYINKGDANCQHFVYILMCQNCLKYI</sequence>
<organism evidence="1">
    <name type="scientific">Micrurus carvalhoi</name>
    <dbReference type="NCBI Taxonomy" id="3147026"/>
    <lineage>
        <taxon>Eukaryota</taxon>
        <taxon>Metazoa</taxon>
        <taxon>Chordata</taxon>
        <taxon>Craniata</taxon>
        <taxon>Vertebrata</taxon>
        <taxon>Euteleostomi</taxon>
        <taxon>Lepidosauria</taxon>
        <taxon>Squamata</taxon>
        <taxon>Bifurcata</taxon>
        <taxon>Unidentata</taxon>
        <taxon>Episquamata</taxon>
        <taxon>Toxicofera</taxon>
        <taxon>Serpentes</taxon>
        <taxon>Colubroidea</taxon>
        <taxon>Elapidae</taxon>
        <taxon>Elapinae</taxon>
        <taxon>Micrurus</taxon>
    </lineage>
</organism>
<dbReference type="EMBL" id="IACI01012776">
    <property type="protein sequence ID" value="LAA19252.1"/>
    <property type="molecule type" value="Transcribed_RNA"/>
</dbReference>
<dbReference type="AlphaFoldDB" id="A0A2H6MWW7"/>
<protein>
    <submittedName>
        <fullName evidence="1">Uncharacterized protein</fullName>
    </submittedName>
</protein>
<proteinExistence type="predicted"/>
<name>A0A2H6MWW7_9SAUR</name>
<reference evidence="1" key="2">
    <citation type="submission" date="2017-12" db="EMBL/GenBank/DDBJ databases">
        <title>Coralsnake Venomics: Analyses of Venom Gland Transcriptomes and Proteomes of Six Brazilian Taxa.</title>
        <authorList>
            <person name="Aird S.D."/>
            <person name="Jorge da Silva N."/>
            <person name="Qiu L."/>
            <person name="Villar-Briones A."/>
            <person name="Aparecida-Saddi V."/>
            <person name="Campos-Telles M.P."/>
            <person name="Grau M."/>
            <person name="Mikheyev A.S."/>
        </authorList>
    </citation>
    <scope>NUCLEOTIDE SEQUENCE</scope>
    <source>
        <tissue evidence="1">Venom_gland</tissue>
    </source>
</reference>
<evidence type="ECO:0000313" key="1">
    <source>
        <dbReference type="EMBL" id="LAA19252.1"/>
    </source>
</evidence>
<accession>A0A2H6MWW7</accession>
<reference evidence="1" key="1">
    <citation type="submission" date="2017-07" db="EMBL/GenBank/DDBJ databases">
        <authorList>
            <person name="Mikheyev A."/>
            <person name="Grau M."/>
        </authorList>
    </citation>
    <scope>NUCLEOTIDE SEQUENCE</scope>
    <source>
        <tissue evidence="1">Venom_gland</tissue>
    </source>
</reference>